<dbReference type="EMBL" id="JBBMFJ010000035">
    <property type="protein sequence ID" value="MEQ2564216.1"/>
    <property type="molecule type" value="Genomic_DNA"/>
</dbReference>
<organism evidence="2 3">
    <name type="scientific">Ventrimonas faecis</name>
    <dbReference type="NCBI Taxonomy" id="3133170"/>
    <lineage>
        <taxon>Bacteria</taxon>
        <taxon>Bacillati</taxon>
        <taxon>Bacillota</taxon>
        <taxon>Clostridia</taxon>
        <taxon>Lachnospirales</taxon>
        <taxon>Lachnospiraceae</taxon>
        <taxon>Ventrimonas</taxon>
    </lineage>
</organism>
<protein>
    <recommendedName>
        <fullName evidence="1">ESAT-6-like protein</fullName>
    </recommendedName>
</protein>
<evidence type="ECO:0000256" key="1">
    <source>
        <dbReference type="RuleBase" id="RU362001"/>
    </source>
</evidence>
<name>A0ABV1HPG9_9FIRM</name>
<dbReference type="RefSeq" id="WP_349230256.1">
    <property type="nucleotide sequence ID" value="NZ_JBBMFJ010000035.1"/>
</dbReference>
<dbReference type="InterPro" id="IPR036689">
    <property type="entry name" value="ESAT-6-like_sf"/>
</dbReference>
<comment type="caution">
    <text evidence="2">The sequence shown here is derived from an EMBL/GenBank/DDBJ whole genome shotgun (WGS) entry which is preliminary data.</text>
</comment>
<proteinExistence type="inferred from homology"/>
<accession>A0ABV1HPG9</accession>
<gene>
    <name evidence="2" type="ORF">WMO41_13765</name>
</gene>
<reference evidence="2 3" key="1">
    <citation type="submission" date="2024-03" db="EMBL/GenBank/DDBJ databases">
        <title>Human intestinal bacterial collection.</title>
        <authorList>
            <person name="Pauvert C."/>
            <person name="Hitch T.C.A."/>
            <person name="Clavel T."/>
        </authorList>
    </citation>
    <scope>NUCLEOTIDE SEQUENCE [LARGE SCALE GENOMIC DNA]</scope>
    <source>
        <strain evidence="2 3">CLA-AP-H27</strain>
    </source>
</reference>
<keyword evidence="3" id="KW-1185">Reference proteome</keyword>
<dbReference type="NCBIfam" id="TIGR03930">
    <property type="entry name" value="WXG100_ESAT6"/>
    <property type="match status" value="1"/>
</dbReference>
<dbReference type="Pfam" id="PF06013">
    <property type="entry name" value="WXG100"/>
    <property type="match status" value="1"/>
</dbReference>
<dbReference type="Proteomes" id="UP001437460">
    <property type="component" value="Unassembled WGS sequence"/>
</dbReference>
<comment type="similarity">
    <text evidence="1">Belongs to the WXG100 family.</text>
</comment>
<evidence type="ECO:0000313" key="3">
    <source>
        <dbReference type="Proteomes" id="UP001437460"/>
    </source>
</evidence>
<dbReference type="InterPro" id="IPR010310">
    <property type="entry name" value="T7SS_ESAT-6-like"/>
</dbReference>
<sequence>MAGSKMEMDPDVLRSTAKKIENSAADMGKELKRFQAVIEGLSSTWSSDAKDRFLQNYQKDRAALAEMAAQYAEVAEGLLWIADELEQAEEEISSQIQAAAKG</sequence>
<evidence type="ECO:0000313" key="2">
    <source>
        <dbReference type="EMBL" id="MEQ2564216.1"/>
    </source>
</evidence>
<dbReference type="Gene3D" id="1.10.287.1060">
    <property type="entry name" value="ESAT-6-like"/>
    <property type="match status" value="1"/>
</dbReference>
<dbReference type="SUPFAM" id="SSF140453">
    <property type="entry name" value="EsxAB dimer-like"/>
    <property type="match status" value="1"/>
</dbReference>